<evidence type="ECO:0000313" key="2">
    <source>
        <dbReference type="EMBL" id="BAS28903.1"/>
    </source>
</evidence>
<keyword evidence="3" id="KW-1185">Reference proteome</keyword>
<evidence type="ECO:0000259" key="1">
    <source>
        <dbReference type="Pfam" id="PF09992"/>
    </source>
</evidence>
<name>A0A0K2SP41_LIMPI</name>
<dbReference type="Proteomes" id="UP000065807">
    <property type="component" value="Chromosome"/>
</dbReference>
<dbReference type="RefSeq" id="WP_068139928.1">
    <property type="nucleotide sequence ID" value="NZ_AP014924.1"/>
</dbReference>
<evidence type="ECO:0000313" key="3">
    <source>
        <dbReference type="Proteomes" id="UP000065807"/>
    </source>
</evidence>
<proteinExistence type="predicted"/>
<dbReference type="KEGG" id="lpil:LIP_3074"/>
<dbReference type="AlphaFoldDB" id="A0A0K2SP41"/>
<dbReference type="PANTHER" id="PTHR40446:SF2">
    <property type="entry name" value="N-ACETYLGLUCOSAMINE-1-PHOSPHODIESTER ALPHA-N-ACETYLGLUCOSAMINIDASE"/>
    <property type="match status" value="1"/>
</dbReference>
<reference evidence="3" key="2">
    <citation type="journal article" date="2016" name="Int. J. Syst. Evol. Microbiol.">
        <title>Complete genome sequence and cell structure of Limnochorda pilosa, a Gram-negative spore-former within the phylum Firmicutes.</title>
        <authorList>
            <person name="Watanabe M."/>
            <person name="Kojima H."/>
            <person name="Fukui M."/>
        </authorList>
    </citation>
    <scope>NUCLEOTIDE SEQUENCE [LARGE SCALE GENOMIC DNA]</scope>
    <source>
        <strain evidence="3">HC45</strain>
    </source>
</reference>
<dbReference type="EMBL" id="AP014924">
    <property type="protein sequence ID" value="BAS28903.1"/>
    <property type="molecule type" value="Genomic_DNA"/>
</dbReference>
<dbReference type="OrthoDB" id="9809781at2"/>
<dbReference type="PANTHER" id="PTHR40446">
    <property type="entry name" value="N-ACETYLGLUCOSAMINE-1-PHOSPHODIESTER ALPHA-N-ACETYLGLUCOSAMINIDASE"/>
    <property type="match status" value="1"/>
</dbReference>
<gene>
    <name evidence="2" type="ORF">LIP_3074</name>
</gene>
<organism evidence="2 3">
    <name type="scientific">Limnochorda pilosa</name>
    <dbReference type="NCBI Taxonomy" id="1555112"/>
    <lineage>
        <taxon>Bacteria</taxon>
        <taxon>Bacillati</taxon>
        <taxon>Bacillota</taxon>
        <taxon>Limnochordia</taxon>
        <taxon>Limnochordales</taxon>
        <taxon>Limnochordaceae</taxon>
        <taxon>Limnochorda</taxon>
    </lineage>
</organism>
<reference evidence="3" key="1">
    <citation type="submission" date="2015-07" db="EMBL/GenBank/DDBJ databases">
        <title>Complete genome sequence and phylogenetic analysis of Limnochorda pilosa.</title>
        <authorList>
            <person name="Watanabe M."/>
            <person name="Kojima H."/>
            <person name="Fukui M."/>
        </authorList>
    </citation>
    <scope>NUCLEOTIDE SEQUENCE [LARGE SCALE GENOMIC DNA]</scope>
    <source>
        <strain evidence="3">HC45</strain>
    </source>
</reference>
<accession>A0A0K2SP41</accession>
<dbReference type="InterPro" id="IPR018711">
    <property type="entry name" value="NAGPA"/>
</dbReference>
<dbReference type="Pfam" id="PF09992">
    <property type="entry name" value="NAGPA"/>
    <property type="match status" value="1"/>
</dbReference>
<feature type="domain" description="Phosphodiester glycosidase" evidence="1">
    <location>
        <begin position="217"/>
        <end position="390"/>
    </location>
</feature>
<protein>
    <submittedName>
        <fullName evidence="2">Exopolysaccharide biosynthesis protein</fullName>
    </submittedName>
</protein>
<sequence length="393" mass="40659">MAVPEARGARGTVGRRRVTGLVLLLLGVWAVAHAWASGPPLDAGDPGGPRIVTSREIWIARGVRFGLLTLDTGAGLARAQVLRVDTRLAGVEVRPALAGATLGARATVGDQVRRAEALAGVNGTYYGSSGRPLGLLILDGSMVSEPVWRRTSLFFARGSGGEPRWWIGPGTFAGQVSGQGQVRLLDGVNRRPGPSELVVYTPVYGPSTETAGEATAWAVVEGKVVAAVAGGDLPIPPDGYVVAAGPRAWPPWPVETGIPLEASWGLAEPPPIGPVEWAVGGGPRLLREGAVEVTADLERFQPDVALGRAPRTAAGVDAQGRLILLTVNGRQASSVGLTLTETAHVMASLGSVDALNLDGGGSSTMVLRGDLFNLPSDGRERTVGNALLVFSSR</sequence>
<dbReference type="STRING" id="1555112.LIP_3074"/>